<gene>
    <name evidence="1" type="ORF">KC19_1G228800</name>
</gene>
<reference evidence="1" key="1">
    <citation type="submission" date="2020-06" db="EMBL/GenBank/DDBJ databases">
        <title>WGS assembly of Ceratodon purpureus strain R40.</title>
        <authorList>
            <person name="Carey S.B."/>
            <person name="Jenkins J."/>
            <person name="Shu S."/>
            <person name="Lovell J.T."/>
            <person name="Sreedasyam A."/>
            <person name="Maumus F."/>
            <person name="Tiley G.P."/>
            <person name="Fernandez-Pozo N."/>
            <person name="Barry K."/>
            <person name="Chen C."/>
            <person name="Wang M."/>
            <person name="Lipzen A."/>
            <person name="Daum C."/>
            <person name="Saski C.A."/>
            <person name="Payton A.C."/>
            <person name="Mcbreen J.C."/>
            <person name="Conrad R.E."/>
            <person name="Kollar L.M."/>
            <person name="Olsson S."/>
            <person name="Huttunen S."/>
            <person name="Landis J.B."/>
            <person name="Wickett N.J."/>
            <person name="Johnson M.G."/>
            <person name="Rensing S.A."/>
            <person name="Grimwood J."/>
            <person name="Schmutz J."/>
            <person name="Mcdaniel S.F."/>
        </authorList>
    </citation>
    <scope>NUCLEOTIDE SEQUENCE</scope>
    <source>
        <strain evidence="1">R40</strain>
    </source>
</reference>
<protein>
    <submittedName>
        <fullName evidence="1">Uncharacterized protein</fullName>
    </submittedName>
</protein>
<keyword evidence="2" id="KW-1185">Reference proteome</keyword>
<dbReference type="EMBL" id="CM026421">
    <property type="protein sequence ID" value="KAG0592148.1"/>
    <property type="molecule type" value="Genomic_DNA"/>
</dbReference>
<proteinExistence type="predicted"/>
<accession>A0A8T0JBD2</accession>
<dbReference type="EMBL" id="CM026421">
    <property type="protein sequence ID" value="KAG0592149.1"/>
    <property type="molecule type" value="Genomic_DNA"/>
</dbReference>
<dbReference type="Proteomes" id="UP000822688">
    <property type="component" value="Chromosome 1"/>
</dbReference>
<name>A0A8T0JBD2_CERPU</name>
<comment type="caution">
    <text evidence="1">The sequence shown here is derived from an EMBL/GenBank/DDBJ whole genome shotgun (WGS) entry which is preliminary data.</text>
</comment>
<dbReference type="AlphaFoldDB" id="A0A8T0JBD2"/>
<organism evidence="1 2">
    <name type="scientific">Ceratodon purpureus</name>
    <name type="common">Fire moss</name>
    <name type="synonym">Dicranum purpureum</name>
    <dbReference type="NCBI Taxonomy" id="3225"/>
    <lineage>
        <taxon>Eukaryota</taxon>
        <taxon>Viridiplantae</taxon>
        <taxon>Streptophyta</taxon>
        <taxon>Embryophyta</taxon>
        <taxon>Bryophyta</taxon>
        <taxon>Bryophytina</taxon>
        <taxon>Bryopsida</taxon>
        <taxon>Dicranidae</taxon>
        <taxon>Pseudoditrichales</taxon>
        <taxon>Ditrichaceae</taxon>
        <taxon>Ceratodon</taxon>
    </lineage>
</organism>
<evidence type="ECO:0000313" key="1">
    <source>
        <dbReference type="EMBL" id="KAG0592148.1"/>
    </source>
</evidence>
<sequence>MEGSFMLVSGSLLLVPKFVPSGLSSVSARRPIWKGIGQELGRTSLGWRFCSDRGFLREGFDRGGSGLRIGSNGGARPMLPKVFACLESLDSDNELLSFQNDSSAMYERFDIREARLEHEFKPGCVRMRILNSNHTQGREYVQQWSFMKCFRVEMYCCLVWETASTVGRKEIRVY</sequence>
<evidence type="ECO:0000313" key="2">
    <source>
        <dbReference type="Proteomes" id="UP000822688"/>
    </source>
</evidence>